<feature type="transmembrane region" description="Helical" evidence="1">
    <location>
        <begin position="152"/>
        <end position="172"/>
    </location>
</feature>
<sequence>MIHIFIVNPYAGRKTFAEDLRNKLSHIKGIEYFIFNTTSSNNEEVLVKKILHTFEGKKLRFYCCGGSGTMRNVLNGFEDLSKVEIGFFPCGFTNDFLKVFGEKAKEFKNIEKLIKGKPVKVDYIKTNHGVALNSFSIGIDALMAMKIENFRFISIFGVFLPYFMSFMTSVFLTKPLEVEITMDGGECFDTNVTELVMLNGSTVAGNVVINPGADILNGEGVYLYTKNLRGYKFLSTLKTAVEKRKKVTGVTIEKGICKRISLRRKDGKFIEASLDGEVITGKKEWNIEIVQEGLSLILPEGVSVYG</sequence>
<dbReference type="EMBL" id="FOJY01000003">
    <property type="protein sequence ID" value="SFA83756.1"/>
    <property type="molecule type" value="Genomic_DNA"/>
</dbReference>
<keyword evidence="4" id="KW-1185">Reference proteome</keyword>
<dbReference type="SUPFAM" id="SSF111331">
    <property type="entry name" value="NAD kinase/diacylglycerol kinase-like"/>
    <property type="match status" value="1"/>
</dbReference>
<gene>
    <name evidence="3" type="ORF">SAMN05216249_10388</name>
</gene>
<organism evidence="3 4">
    <name type="scientific">Acetitomaculum ruminis DSM 5522</name>
    <dbReference type="NCBI Taxonomy" id="1120918"/>
    <lineage>
        <taxon>Bacteria</taxon>
        <taxon>Bacillati</taxon>
        <taxon>Bacillota</taxon>
        <taxon>Clostridia</taxon>
        <taxon>Lachnospirales</taxon>
        <taxon>Lachnospiraceae</taxon>
        <taxon>Acetitomaculum</taxon>
    </lineage>
</organism>
<dbReference type="Gene3D" id="2.60.200.40">
    <property type="match status" value="1"/>
</dbReference>
<dbReference type="RefSeq" id="WP_092870523.1">
    <property type="nucleotide sequence ID" value="NZ_FOJY01000003.1"/>
</dbReference>
<reference evidence="3 4" key="1">
    <citation type="submission" date="2016-10" db="EMBL/GenBank/DDBJ databases">
        <authorList>
            <person name="de Groot N.N."/>
        </authorList>
    </citation>
    <scope>NUCLEOTIDE SEQUENCE [LARGE SCALE GENOMIC DNA]</scope>
    <source>
        <strain evidence="3 4">DSM 5522</strain>
    </source>
</reference>
<dbReference type="InterPro" id="IPR001206">
    <property type="entry name" value="Diacylglycerol_kinase_cat_dom"/>
</dbReference>
<feature type="domain" description="DAGKc" evidence="2">
    <location>
        <begin position="1"/>
        <end position="129"/>
    </location>
</feature>
<dbReference type="AlphaFoldDB" id="A0A1I0W769"/>
<evidence type="ECO:0000313" key="4">
    <source>
        <dbReference type="Proteomes" id="UP000198838"/>
    </source>
</evidence>
<keyword evidence="1" id="KW-0472">Membrane</keyword>
<dbReference type="PROSITE" id="PS50146">
    <property type="entry name" value="DAGK"/>
    <property type="match status" value="1"/>
</dbReference>
<dbReference type="OrthoDB" id="9786026at2"/>
<dbReference type="Proteomes" id="UP000198838">
    <property type="component" value="Unassembled WGS sequence"/>
</dbReference>
<dbReference type="InterPro" id="IPR016064">
    <property type="entry name" value="NAD/diacylglycerol_kinase_sf"/>
</dbReference>
<dbReference type="GO" id="GO:0016301">
    <property type="term" value="F:kinase activity"/>
    <property type="evidence" value="ECO:0007669"/>
    <property type="project" value="UniProtKB-KW"/>
</dbReference>
<keyword evidence="1" id="KW-1133">Transmembrane helix</keyword>
<protein>
    <submittedName>
        <fullName evidence="3">Diacylglycerol kinase family enzyme</fullName>
    </submittedName>
</protein>
<dbReference type="Gene3D" id="3.40.50.10330">
    <property type="entry name" value="Probable inorganic polyphosphate/atp-NAD kinase, domain 1"/>
    <property type="match status" value="1"/>
</dbReference>
<dbReference type="InterPro" id="IPR017438">
    <property type="entry name" value="ATP-NAD_kinase_N"/>
</dbReference>
<keyword evidence="3" id="KW-0418">Kinase</keyword>
<name>A0A1I0W769_9FIRM</name>
<dbReference type="STRING" id="1120918.SAMN05216249_10388"/>
<keyword evidence="3" id="KW-0808">Transferase</keyword>
<evidence type="ECO:0000313" key="3">
    <source>
        <dbReference type="EMBL" id="SFA83756.1"/>
    </source>
</evidence>
<keyword evidence="1" id="KW-0812">Transmembrane</keyword>
<proteinExistence type="predicted"/>
<evidence type="ECO:0000259" key="2">
    <source>
        <dbReference type="PROSITE" id="PS50146"/>
    </source>
</evidence>
<accession>A0A1I0W769</accession>
<dbReference type="Pfam" id="PF00781">
    <property type="entry name" value="DAGK_cat"/>
    <property type="match status" value="1"/>
</dbReference>
<evidence type="ECO:0000256" key="1">
    <source>
        <dbReference type="SAM" id="Phobius"/>
    </source>
</evidence>